<feature type="region of interest" description="Disordered" evidence="1">
    <location>
        <begin position="227"/>
        <end position="259"/>
    </location>
</feature>
<dbReference type="InterPro" id="IPR011990">
    <property type="entry name" value="TPR-like_helical_dom_sf"/>
</dbReference>
<dbReference type="EMBL" id="RBXO01000001">
    <property type="protein sequence ID" value="RKT52502.1"/>
    <property type="molecule type" value="Genomic_DNA"/>
</dbReference>
<name>A0A495VT37_9PSEU</name>
<evidence type="ECO:0008006" key="4">
    <source>
        <dbReference type="Google" id="ProtNLM"/>
    </source>
</evidence>
<proteinExistence type="predicted"/>
<comment type="caution">
    <text evidence="2">The sequence shown here is derived from an EMBL/GenBank/DDBJ whole genome shotgun (WGS) entry which is preliminary data.</text>
</comment>
<organism evidence="2 3">
    <name type="scientific">Saccharothrix australiensis</name>
    <dbReference type="NCBI Taxonomy" id="2072"/>
    <lineage>
        <taxon>Bacteria</taxon>
        <taxon>Bacillati</taxon>
        <taxon>Actinomycetota</taxon>
        <taxon>Actinomycetes</taxon>
        <taxon>Pseudonocardiales</taxon>
        <taxon>Pseudonocardiaceae</taxon>
        <taxon>Saccharothrix</taxon>
    </lineage>
</organism>
<protein>
    <recommendedName>
        <fullName evidence="4">NACHT domain-containing protein</fullName>
    </recommendedName>
</protein>
<dbReference type="Gene3D" id="1.25.40.10">
    <property type="entry name" value="Tetratricopeptide repeat domain"/>
    <property type="match status" value="1"/>
</dbReference>
<reference evidence="2 3" key="1">
    <citation type="submission" date="2018-10" db="EMBL/GenBank/DDBJ databases">
        <title>Sequencing the genomes of 1000 actinobacteria strains.</title>
        <authorList>
            <person name="Klenk H.-P."/>
        </authorList>
    </citation>
    <scope>NUCLEOTIDE SEQUENCE [LARGE SCALE GENOMIC DNA]</scope>
    <source>
        <strain evidence="2 3">DSM 43800</strain>
    </source>
</reference>
<gene>
    <name evidence="2" type="ORF">C8E97_1018</name>
</gene>
<evidence type="ECO:0000313" key="3">
    <source>
        <dbReference type="Proteomes" id="UP000282084"/>
    </source>
</evidence>
<evidence type="ECO:0000313" key="2">
    <source>
        <dbReference type="EMBL" id="RKT52502.1"/>
    </source>
</evidence>
<evidence type="ECO:0000256" key="1">
    <source>
        <dbReference type="SAM" id="MobiDB-lite"/>
    </source>
</evidence>
<keyword evidence="3" id="KW-1185">Reference proteome</keyword>
<sequence>MAGDERTAGASERDAPAVVVPGVVSPGVAGPGVVNSVTGPVHGNVVQFRDLVVTGGPVRSHYARQVRRIAPAELVGRDAELRELADSCVGGPAYRWWRAPAWSGKSALASWFALHPPPGVRVVSFFVTARLAGQDDRAAFVDNVLEQLIDLLGREPPPLLTATNREAHLLGLLAEAARACLHRGEHLVLLVDGLDEDRGVTTGRDAHSIAALLPHSLPAGLKVVVTGRPDPPLPDDVPDDHPLRDPAVVRPLSPSPRAQARRVDMERDLRGLLHGTPVEQDLLGLLTAAGGGLAARDLAELTGESPWSVADHLKTVTARSFSRRGSRHRPGEDPDVYVLGHEELHVTAVEMLGRRLEGYRDRLHAWADAHRDRGWPEDTPEYLLAGYHAVLAATGDVPRLVACGTDPARHDRLLERSGGDTAALAEIGAAQRALLAEPLPDLVALARLAVHRDRLTGRNTDLPHDLPALWAALGHADRARALAGALPAPARAAALELVVVAALGLGDHDLASAVAAGIDEPDHRVRAEARVRESLFEVGDLARARASTEEAARTAGTGLARMHVAASWVALGELDRAERVIGRITDTRLRGRCTLVVVRALVAAGDLERALSTGQAIAYPLARDTAVQAVLAASIRRGDLATGRDLAERIADPTLRAGALARLVHAAPDRPEGRELLSRAVATLDPPRHAGWRHERMDAALARLWVVDAALALGDLPGAERLAEGIEEVRHRARAIHSLVRAAHAVRDRERAARLLDEAEALVDFSDDDFVRQGQALAWLLRAARLAGLADHVDRLLFAAQWSVRWSDDPGAASAAITAVAIATGTLGVLPIGDGSESTRSRDVVTAHAARVALREGAVDRAHDLADSVIEAKTRYRTRAALARDSLARGEREQAGALVRRAEEVARTNTGAPVLDGLRAAVVDVLATTDLPAATALTSKISTPPHRVRATRRLIDALVRDGDHDRARPLLADAIDRASLLTGHSRRDDALLALVDAAAGTDHVDLLWSAVELISRPLPRYRAFSRLVAQTGRGSRPDLLHGGGEWALLWAVRVLSDRGEADRAEEVAASLREPETRVEAYRLLVAAAVAAGDLDRARRLSLAAEEWWLRGHGVGEVVRAALAGDRVRADALIAECARDGWRATDPWPVVDALLAAGLADEAEALVRSVVDADQRRRLTIRLATSAVRAGDLPRAEALAAEVADDPRREHLLPLIGSLASVPRGAALRVLRALRHDDFPDRPPWIAAAIALGDLAEAERLIGGRWSAAAHELCVAAAGAGDADLAGRVVDRFTPRRAADLRRLLPGLPPGPARRLRARALVAPGWDDLVGAVCRDAPEVLDALLGELHTIGANPD</sequence>
<dbReference type="OrthoDB" id="3261206at2"/>
<dbReference type="Proteomes" id="UP000282084">
    <property type="component" value="Unassembled WGS sequence"/>
</dbReference>
<dbReference type="RefSeq" id="WP_121002098.1">
    <property type="nucleotide sequence ID" value="NZ_RBXO01000001.1"/>
</dbReference>
<accession>A0A495VT37</accession>